<proteinExistence type="predicted"/>
<accession>D2V1M0</accession>
<dbReference type="RefSeq" id="XP_002681928.1">
    <property type="nucleotide sequence ID" value="XM_002681882.1"/>
</dbReference>
<dbReference type="VEuPathDB" id="AmoebaDB:NAEGRDRAFT_62624"/>
<dbReference type="GeneID" id="8855186"/>
<dbReference type="InParanoid" id="D2V1M0"/>
<keyword evidence="2" id="KW-1185">Reference proteome</keyword>
<sequence length="142" mass="16299">MGEFVCIEKEDNSFSDIKIPTFNEIIAHNINTEWAKQCCQIFTEFGKKARRERSDVKEFVLFNVRTIGKYLTELALKQETVETISQPEEIRRHHQEIQSLLQEYIDELTSKIVAVIAEKSESEIKTIINEGTGADYGIGGEE</sequence>
<gene>
    <name evidence="1" type="ORF">NAEGRDRAFT_62624</name>
</gene>
<evidence type="ECO:0000313" key="2">
    <source>
        <dbReference type="Proteomes" id="UP000006671"/>
    </source>
</evidence>
<dbReference type="EMBL" id="GG738848">
    <property type="protein sequence ID" value="EFC49184.1"/>
    <property type="molecule type" value="Genomic_DNA"/>
</dbReference>
<dbReference type="Proteomes" id="UP000006671">
    <property type="component" value="Unassembled WGS sequence"/>
</dbReference>
<protein>
    <submittedName>
        <fullName evidence="1">Predicted protein</fullName>
    </submittedName>
</protein>
<organism evidence="2">
    <name type="scientific">Naegleria gruberi</name>
    <name type="common">Amoeba</name>
    <dbReference type="NCBI Taxonomy" id="5762"/>
    <lineage>
        <taxon>Eukaryota</taxon>
        <taxon>Discoba</taxon>
        <taxon>Heterolobosea</taxon>
        <taxon>Tetramitia</taxon>
        <taxon>Eutetramitia</taxon>
        <taxon>Vahlkampfiidae</taxon>
        <taxon>Naegleria</taxon>
    </lineage>
</organism>
<evidence type="ECO:0000313" key="1">
    <source>
        <dbReference type="EMBL" id="EFC49184.1"/>
    </source>
</evidence>
<dbReference type="AlphaFoldDB" id="D2V1M0"/>
<reference evidence="1 2" key="1">
    <citation type="journal article" date="2010" name="Cell">
        <title>The genome of Naegleria gruberi illuminates early eukaryotic versatility.</title>
        <authorList>
            <person name="Fritz-Laylin L.K."/>
            <person name="Prochnik S.E."/>
            <person name="Ginger M.L."/>
            <person name="Dacks J.B."/>
            <person name="Carpenter M.L."/>
            <person name="Field M.C."/>
            <person name="Kuo A."/>
            <person name="Paredez A."/>
            <person name="Chapman J."/>
            <person name="Pham J."/>
            <person name="Shu S."/>
            <person name="Neupane R."/>
            <person name="Cipriano M."/>
            <person name="Mancuso J."/>
            <person name="Tu H."/>
            <person name="Salamov A."/>
            <person name="Lindquist E."/>
            <person name="Shapiro H."/>
            <person name="Lucas S."/>
            <person name="Grigoriev I.V."/>
            <person name="Cande W.Z."/>
            <person name="Fulton C."/>
            <person name="Rokhsar D.S."/>
            <person name="Dawson S.C."/>
        </authorList>
    </citation>
    <scope>NUCLEOTIDE SEQUENCE [LARGE SCALE GENOMIC DNA]</scope>
    <source>
        <strain evidence="1 2">NEG-M</strain>
    </source>
</reference>
<dbReference type="KEGG" id="ngr:NAEGRDRAFT_62624"/>
<name>D2V1M0_NAEGR</name>